<feature type="domain" description="Ig-like" evidence="9">
    <location>
        <begin position="5"/>
        <end position="113"/>
    </location>
</feature>
<organism evidence="10 11">
    <name type="scientific">Ameca splendens</name>
    <dbReference type="NCBI Taxonomy" id="208324"/>
    <lineage>
        <taxon>Eukaryota</taxon>
        <taxon>Metazoa</taxon>
        <taxon>Chordata</taxon>
        <taxon>Craniata</taxon>
        <taxon>Vertebrata</taxon>
        <taxon>Euteleostomi</taxon>
        <taxon>Actinopterygii</taxon>
        <taxon>Neopterygii</taxon>
        <taxon>Teleostei</taxon>
        <taxon>Neoteleostei</taxon>
        <taxon>Acanthomorphata</taxon>
        <taxon>Ovalentaria</taxon>
        <taxon>Atherinomorphae</taxon>
        <taxon>Cyprinodontiformes</taxon>
        <taxon>Goodeidae</taxon>
        <taxon>Ameca</taxon>
    </lineage>
</organism>
<evidence type="ECO:0000256" key="5">
    <source>
        <dbReference type="ARBA" id="ARBA00023136"/>
    </source>
</evidence>
<dbReference type="SMART" id="SM00406">
    <property type="entry name" value="IGv"/>
    <property type="match status" value="2"/>
</dbReference>
<dbReference type="PANTHER" id="PTHR19433:SF127">
    <property type="entry name" value="NITR9"/>
    <property type="match status" value="1"/>
</dbReference>
<sequence length="266" mass="29638">MSSSPNQEIGFLSALIGDKVTMQCSYEGDDPAWICWYMQTLGQKPKLISSFFVYGTEITFYDEFRNNSHYILNTKEHTHYLTILDLKLSDSATYYCAISYKQVVNFGKGTTVSVKGSGSDIQASVHQLESETIQPGGSVTLNCTVQIGNCDEDHSVYWFRNIEESQPGLIYIHGNSKDQCMRNPNVTTQICVHNLSIKDLNASHTGTYYCAVASCGHVVFGNGTNLNFSCEKKFLVHFLAGSLTTLFVVLLIGGWCKLISKYYQTA</sequence>
<evidence type="ECO:0000256" key="7">
    <source>
        <dbReference type="ARBA" id="ARBA00023180"/>
    </source>
</evidence>
<dbReference type="InterPro" id="IPR007110">
    <property type="entry name" value="Ig-like_dom"/>
</dbReference>
<feature type="transmembrane region" description="Helical" evidence="8">
    <location>
        <begin position="234"/>
        <end position="256"/>
    </location>
</feature>
<dbReference type="SMART" id="SM00409">
    <property type="entry name" value="IG"/>
    <property type="match status" value="2"/>
</dbReference>
<evidence type="ECO:0000256" key="1">
    <source>
        <dbReference type="ARBA" id="ARBA00004236"/>
    </source>
</evidence>
<dbReference type="Pfam" id="PF07686">
    <property type="entry name" value="V-set"/>
    <property type="match status" value="2"/>
</dbReference>
<keyword evidence="5 8" id="KW-0472">Membrane</keyword>
<evidence type="ECO:0000256" key="3">
    <source>
        <dbReference type="ARBA" id="ARBA00022729"/>
    </source>
</evidence>
<dbReference type="EMBL" id="JAHRIP010029113">
    <property type="protein sequence ID" value="MEQ2291460.1"/>
    <property type="molecule type" value="Genomic_DNA"/>
</dbReference>
<comment type="caution">
    <text evidence="10">The sequence shown here is derived from an EMBL/GenBank/DDBJ whole genome shotgun (WGS) entry which is preliminary data.</text>
</comment>
<feature type="domain" description="Ig-like" evidence="9">
    <location>
        <begin position="119"/>
        <end position="227"/>
    </location>
</feature>
<dbReference type="InterPro" id="IPR052051">
    <property type="entry name" value="TCR_complex_component"/>
</dbReference>
<keyword evidence="3" id="KW-0732">Signal</keyword>
<dbReference type="Gene3D" id="2.60.40.10">
    <property type="entry name" value="Immunoglobulins"/>
    <property type="match status" value="2"/>
</dbReference>
<evidence type="ECO:0000259" key="9">
    <source>
        <dbReference type="PROSITE" id="PS50835"/>
    </source>
</evidence>
<keyword evidence="8" id="KW-0812">Transmembrane</keyword>
<feature type="non-terminal residue" evidence="10">
    <location>
        <position position="266"/>
    </location>
</feature>
<dbReference type="PANTHER" id="PTHR19433">
    <property type="entry name" value="T-CELL RECEPTOR ALPHA CHAIN V REGION-RELATED"/>
    <property type="match status" value="1"/>
</dbReference>
<dbReference type="SUPFAM" id="SSF48726">
    <property type="entry name" value="Immunoglobulin"/>
    <property type="match status" value="2"/>
</dbReference>
<dbReference type="InterPro" id="IPR013106">
    <property type="entry name" value="Ig_V-set"/>
</dbReference>
<keyword evidence="7" id="KW-0325">Glycoprotein</keyword>
<reference evidence="10 11" key="1">
    <citation type="submission" date="2021-06" db="EMBL/GenBank/DDBJ databases">
        <authorList>
            <person name="Palmer J.M."/>
        </authorList>
    </citation>
    <scope>NUCLEOTIDE SEQUENCE [LARGE SCALE GENOMIC DNA]</scope>
    <source>
        <strain evidence="10 11">AS_MEX2019</strain>
        <tissue evidence="10">Muscle</tissue>
    </source>
</reference>
<name>A0ABV0YCD3_9TELE</name>
<protein>
    <recommendedName>
        <fullName evidence="9">Ig-like domain-containing protein</fullName>
    </recommendedName>
</protein>
<evidence type="ECO:0000256" key="8">
    <source>
        <dbReference type="SAM" id="Phobius"/>
    </source>
</evidence>
<proteinExistence type="predicted"/>
<dbReference type="InterPro" id="IPR013783">
    <property type="entry name" value="Ig-like_fold"/>
</dbReference>
<evidence type="ECO:0000256" key="4">
    <source>
        <dbReference type="ARBA" id="ARBA00022859"/>
    </source>
</evidence>
<comment type="subcellular location">
    <subcellularLocation>
        <location evidence="1">Cell membrane</location>
    </subcellularLocation>
</comment>
<keyword evidence="11" id="KW-1185">Reference proteome</keyword>
<keyword evidence="8" id="KW-1133">Transmembrane helix</keyword>
<dbReference type="InterPro" id="IPR003599">
    <property type="entry name" value="Ig_sub"/>
</dbReference>
<keyword evidence="2" id="KW-1003">Cell membrane</keyword>
<evidence type="ECO:0000256" key="6">
    <source>
        <dbReference type="ARBA" id="ARBA00023157"/>
    </source>
</evidence>
<gene>
    <name evidence="10" type="ORF">AMECASPLE_013615</name>
</gene>
<evidence type="ECO:0000313" key="10">
    <source>
        <dbReference type="EMBL" id="MEQ2291460.1"/>
    </source>
</evidence>
<keyword evidence="6" id="KW-1015">Disulfide bond</keyword>
<dbReference type="PROSITE" id="PS50835">
    <property type="entry name" value="IG_LIKE"/>
    <property type="match status" value="2"/>
</dbReference>
<dbReference type="InterPro" id="IPR036179">
    <property type="entry name" value="Ig-like_dom_sf"/>
</dbReference>
<dbReference type="Proteomes" id="UP001469553">
    <property type="component" value="Unassembled WGS sequence"/>
</dbReference>
<evidence type="ECO:0000313" key="11">
    <source>
        <dbReference type="Proteomes" id="UP001469553"/>
    </source>
</evidence>
<keyword evidence="4" id="KW-0391">Immunity</keyword>
<evidence type="ECO:0000256" key="2">
    <source>
        <dbReference type="ARBA" id="ARBA00022475"/>
    </source>
</evidence>
<dbReference type="CDD" id="cd00099">
    <property type="entry name" value="IgV"/>
    <property type="match status" value="2"/>
</dbReference>
<accession>A0ABV0YCD3</accession>